<dbReference type="OrthoDB" id="1645289at2759"/>
<name>A0A1Y1I647_KLENI</name>
<feature type="region of interest" description="Disordered" evidence="1">
    <location>
        <begin position="313"/>
        <end position="347"/>
    </location>
</feature>
<keyword evidence="4" id="KW-1185">Reference proteome</keyword>
<evidence type="ECO:0000259" key="2">
    <source>
        <dbReference type="Pfam" id="PF07727"/>
    </source>
</evidence>
<feature type="domain" description="Reverse transcriptase Ty1/copia-type" evidence="2">
    <location>
        <begin position="1"/>
        <end position="125"/>
    </location>
</feature>
<gene>
    <name evidence="3" type="ORF">KFL_001980030</name>
</gene>
<evidence type="ECO:0000256" key="1">
    <source>
        <dbReference type="SAM" id="MobiDB-lite"/>
    </source>
</evidence>
<dbReference type="Pfam" id="PF07727">
    <property type="entry name" value="RVT_2"/>
    <property type="match status" value="1"/>
</dbReference>
<evidence type="ECO:0000313" key="3">
    <source>
        <dbReference type="EMBL" id="GAQ84621.1"/>
    </source>
</evidence>
<dbReference type="EMBL" id="DF237147">
    <property type="protein sequence ID" value="GAQ84621.1"/>
    <property type="molecule type" value="Genomic_DNA"/>
</dbReference>
<protein>
    <recommendedName>
        <fullName evidence="2">Reverse transcriptase Ty1/copia-type domain-containing protein</fullName>
    </recommendedName>
</protein>
<dbReference type="CDD" id="cd09272">
    <property type="entry name" value="RNase_HI_RT_Ty1"/>
    <property type="match status" value="1"/>
</dbReference>
<dbReference type="InterPro" id="IPR013103">
    <property type="entry name" value="RVT_2"/>
</dbReference>
<dbReference type="AlphaFoldDB" id="A0A1Y1I647"/>
<organism evidence="3 4">
    <name type="scientific">Klebsormidium nitens</name>
    <name type="common">Green alga</name>
    <name type="synonym">Ulothrix nitens</name>
    <dbReference type="NCBI Taxonomy" id="105231"/>
    <lineage>
        <taxon>Eukaryota</taxon>
        <taxon>Viridiplantae</taxon>
        <taxon>Streptophyta</taxon>
        <taxon>Klebsormidiophyceae</taxon>
        <taxon>Klebsormidiales</taxon>
        <taxon>Klebsormidiaceae</taxon>
        <taxon>Klebsormidium</taxon>
    </lineage>
</organism>
<dbReference type="PANTHER" id="PTHR11439:SF491">
    <property type="entry name" value="INTEGRASE CATALYTIC DOMAIN-CONTAINING PROTEIN"/>
    <property type="match status" value="1"/>
</dbReference>
<sequence>MYGLRQAPRAWHTRLKKELGNFEFVASFADAVLFVEKVNGERVYLIVWVDEILVAARGAERIAKVKAHLADKFDVRDLGEATYFLRKELARDREARTLKLTQKKLTGELVARHGLAGARARSVPLGAGKKLTRAVGALARYTSAPTDAHWAAALEVGTAEDGITFGGSGEVLEAFCDTDFAGDVDTKRSTTGYVFLMYGGAVRWSSRLQPTIAASTVEAEYMSAGQAVKEALWFRKLAGDLNSNLSGDNLDVNAQKGCMCAFQLEEEVEYEKAQKEGEKRKEAELKLKTEDDEGQKWETTEMAHGVGLSEDCARGKCVEPGLPPSTDAEKGPTLGVTGGAVGGGWRS</sequence>
<reference evidence="3 4" key="1">
    <citation type="journal article" date="2014" name="Nat. Commun.">
        <title>Klebsormidium flaccidum genome reveals primary factors for plant terrestrial adaptation.</title>
        <authorList>
            <person name="Hori K."/>
            <person name="Maruyama F."/>
            <person name="Fujisawa T."/>
            <person name="Togashi T."/>
            <person name="Yamamoto N."/>
            <person name="Seo M."/>
            <person name="Sato S."/>
            <person name="Yamada T."/>
            <person name="Mori H."/>
            <person name="Tajima N."/>
            <person name="Moriyama T."/>
            <person name="Ikeuchi M."/>
            <person name="Watanabe M."/>
            <person name="Wada H."/>
            <person name="Kobayashi K."/>
            <person name="Saito M."/>
            <person name="Masuda T."/>
            <person name="Sasaki-Sekimoto Y."/>
            <person name="Mashiguchi K."/>
            <person name="Awai K."/>
            <person name="Shimojima M."/>
            <person name="Masuda S."/>
            <person name="Iwai M."/>
            <person name="Nobusawa T."/>
            <person name="Narise T."/>
            <person name="Kondo S."/>
            <person name="Saito H."/>
            <person name="Sato R."/>
            <person name="Murakawa M."/>
            <person name="Ihara Y."/>
            <person name="Oshima-Yamada Y."/>
            <person name="Ohtaka K."/>
            <person name="Satoh M."/>
            <person name="Sonobe K."/>
            <person name="Ishii M."/>
            <person name="Ohtani R."/>
            <person name="Kanamori-Sato M."/>
            <person name="Honoki R."/>
            <person name="Miyazaki D."/>
            <person name="Mochizuki H."/>
            <person name="Umetsu J."/>
            <person name="Higashi K."/>
            <person name="Shibata D."/>
            <person name="Kamiya Y."/>
            <person name="Sato N."/>
            <person name="Nakamura Y."/>
            <person name="Tabata S."/>
            <person name="Ida S."/>
            <person name="Kurokawa K."/>
            <person name="Ohta H."/>
        </authorList>
    </citation>
    <scope>NUCLEOTIDE SEQUENCE [LARGE SCALE GENOMIC DNA]</scope>
    <source>
        <strain evidence="3 4">NIES-2285</strain>
    </source>
</reference>
<dbReference type="PANTHER" id="PTHR11439">
    <property type="entry name" value="GAG-POL-RELATED RETROTRANSPOSON"/>
    <property type="match status" value="1"/>
</dbReference>
<dbReference type="Proteomes" id="UP000054558">
    <property type="component" value="Unassembled WGS sequence"/>
</dbReference>
<dbReference type="STRING" id="105231.A0A1Y1I647"/>
<proteinExistence type="predicted"/>
<accession>A0A1Y1I647</accession>
<feature type="compositionally biased region" description="Gly residues" evidence="1">
    <location>
        <begin position="336"/>
        <end position="347"/>
    </location>
</feature>
<evidence type="ECO:0000313" key="4">
    <source>
        <dbReference type="Proteomes" id="UP000054558"/>
    </source>
</evidence>
<dbReference type="OMA" id="ETEYMAV"/>